<proteinExistence type="predicted"/>
<protein>
    <submittedName>
        <fullName evidence="1">Uncharacterized protein</fullName>
    </submittedName>
</protein>
<evidence type="ECO:0000313" key="1">
    <source>
        <dbReference type="EMBL" id="MZJ39961.1"/>
    </source>
</evidence>
<accession>A0A6N9JKH2</accession>
<reference evidence="1 2" key="1">
    <citation type="journal article" date="2019" name="Nat. Med.">
        <title>A library of human gut bacterial isolates paired with longitudinal multiomics data enables mechanistic microbiome research.</title>
        <authorList>
            <person name="Poyet M."/>
            <person name="Groussin M."/>
            <person name="Gibbons S.M."/>
            <person name="Avila-Pacheco J."/>
            <person name="Jiang X."/>
            <person name="Kearney S.M."/>
            <person name="Perrotta A.R."/>
            <person name="Berdy B."/>
            <person name="Zhao S."/>
            <person name="Lieberman T.D."/>
            <person name="Swanson P.K."/>
            <person name="Smith M."/>
            <person name="Roesemann S."/>
            <person name="Alexander J.E."/>
            <person name="Rich S.A."/>
            <person name="Livny J."/>
            <person name="Vlamakis H."/>
            <person name="Clish C."/>
            <person name="Bullock K."/>
            <person name="Deik A."/>
            <person name="Scott J."/>
            <person name="Pierce K.A."/>
            <person name="Xavier R.J."/>
            <person name="Alm E.J."/>
        </authorList>
    </citation>
    <scope>NUCLEOTIDE SEQUENCE [LARGE SCALE GENOMIC DNA]</scope>
    <source>
        <strain evidence="1 2">BIOML-A20</strain>
    </source>
</reference>
<dbReference type="Proteomes" id="UP000469380">
    <property type="component" value="Unassembled WGS sequence"/>
</dbReference>
<dbReference type="AlphaFoldDB" id="A0A6N9JKH2"/>
<dbReference type="RefSeq" id="WP_161160810.1">
    <property type="nucleotide sequence ID" value="NZ_JADMWW010000013.1"/>
</dbReference>
<name>A0A6N9JKH2_9ACTN</name>
<dbReference type="EMBL" id="WWSR01000015">
    <property type="protein sequence ID" value="MZJ39961.1"/>
    <property type="molecule type" value="Genomic_DNA"/>
</dbReference>
<evidence type="ECO:0000313" key="2">
    <source>
        <dbReference type="Proteomes" id="UP000469380"/>
    </source>
</evidence>
<comment type="caution">
    <text evidence="1">The sequence shown here is derived from an EMBL/GenBank/DDBJ whole genome shotgun (WGS) entry which is preliminary data.</text>
</comment>
<organism evidence="1 2">
    <name type="scientific">Collinsella aerofaciens</name>
    <dbReference type="NCBI Taxonomy" id="74426"/>
    <lineage>
        <taxon>Bacteria</taxon>
        <taxon>Bacillati</taxon>
        <taxon>Actinomycetota</taxon>
        <taxon>Coriobacteriia</taxon>
        <taxon>Coriobacteriales</taxon>
        <taxon>Coriobacteriaceae</taxon>
        <taxon>Collinsella</taxon>
    </lineage>
</organism>
<gene>
    <name evidence="1" type="ORF">GT464_08420</name>
</gene>
<sequence>MTVDAGVLRGWSKERAELYGKPHLGARYTHDTAYEPTQARCAVCGRRASNCHHVARRSWGKTFRLVTLNGVWELRSPLFALCGSGTTGCHGKFHDGGLRAEWVWRTGAAEEAWWSGTLLREYPPHSPDLYEFGYWAITDRYGNEIIREVK</sequence>